<evidence type="ECO:0000256" key="4">
    <source>
        <dbReference type="ARBA" id="ARBA00022614"/>
    </source>
</evidence>
<accession>A0A8S1JE13</accession>
<dbReference type="Gene3D" id="3.80.10.10">
    <property type="entry name" value="Ribonuclease Inhibitor"/>
    <property type="match status" value="1"/>
</dbReference>
<evidence type="ECO:0000256" key="2">
    <source>
        <dbReference type="ARBA" id="ARBA00014223"/>
    </source>
</evidence>
<organism evidence="6 7">
    <name type="scientific">Ostreobium quekettii</name>
    <dbReference type="NCBI Taxonomy" id="121088"/>
    <lineage>
        <taxon>Eukaryota</taxon>
        <taxon>Viridiplantae</taxon>
        <taxon>Chlorophyta</taxon>
        <taxon>core chlorophytes</taxon>
        <taxon>Ulvophyceae</taxon>
        <taxon>TCBD clade</taxon>
        <taxon>Bryopsidales</taxon>
        <taxon>Ostreobineae</taxon>
        <taxon>Ostreobiaceae</taxon>
        <taxon>Ostreobium</taxon>
    </lineage>
</organism>
<gene>
    <name evidence="6" type="ORF">OSTQU699_LOCUS9820</name>
</gene>
<dbReference type="SUPFAM" id="SSF52058">
    <property type="entry name" value="L domain-like"/>
    <property type="match status" value="1"/>
</dbReference>
<dbReference type="GO" id="GO:0005930">
    <property type="term" value="C:axoneme"/>
    <property type="evidence" value="ECO:0007669"/>
    <property type="project" value="UniProtKB-SubCell"/>
</dbReference>
<evidence type="ECO:0000313" key="7">
    <source>
        <dbReference type="Proteomes" id="UP000708148"/>
    </source>
</evidence>
<keyword evidence="4" id="KW-0433">Leucine-rich repeat</keyword>
<reference evidence="6" key="1">
    <citation type="submission" date="2020-12" db="EMBL/GenBank/DDBJ databases">
        <authorList>
            <person name="Iha C."/>
        </authorList>
    </citation>
    <scope>NUCLEOTIDE SEQUENCE</scope>
</reference>
<evidence type="ECO:0000256" key="3">
    <source>
        <dbReference type="ARBA" id="ARBA00022490"/>
    </source>
</evidence>
<dbReference type="PROSITE" id="PS51450">
    <property type="entry name" value="LRR"/>
    <property type="match status" value="1"/>
</dbReference>
<comment type="caution">
    <text evidence="6">The sequence shown here is derived from an EMBL/GenBank/DDBJ whole genome shotgun (WGS) entry which is preliminary data.</text>
</comment>
<dbReference type="Proteomes" id="UP000708148">
    <property type="component" value="Unassembled WGS sequence"/>
</dbReference>
<dbReference type="PANTHER" id="PTHR46545:SF1">
    <property type="entry name" value="LEUCINE-RICH REPEAT-CONTAINING PROTEIN 51"/>
    <property type="match status" value="1"/>
</dbReference>
<protein>
    <recommendedName>
        <fullName evidence="2">Leucine-rich repeat-containing protein 51</fullName>
    </recommendedName>
</protein>
<keyword evidence="3" id="KW-0963">Cytoplasm</keyword>
<evidence type="ECO:0000256" key="1">
    <source>
        <dbReference type="ARBA" id="ARBA00004430"/>
    </source>
</evidence>
<dbReference type="Pfam" id="PF14580">
    <property type="entry name" value="LRR_9"/>
    <property type="match status" value="1"/>
</dbReference>
<keyword evidence="5" id="KW-0677">Repeat</keyword>
<name>A0A8S1JE13_9CHLO</name>
<evidence type="ECO:0000256" key="5">
    <source>
        <dbReference type="ARBA" id="ARBA00022737"/>
    </source>
</evidence>
<evidence type="ECO:0000313" key="6">
    <source>
        <dbReference type="EMBL" id="CAD7704465.1"/>
    </source>
</evidence>
<dbReference type="InterPro" id="IPR001611">
    <property type="entry name" value="Leu-rich_rpt"/>
</dbReference>
<dbReference type="OrthoDB" id="676979at2759"/>
<dbReference type="AlphaFoldDB" id="A0A8S1JE13"/>
<keyword evidence="7" id="KW-1185">Reference proteome</keyword>
<dbReference type="InterPro" id="IPR032675">
    <property type="entry name" value="LRR_dom_sf"/>
</dbReference>
<sequence>MQKLNERPAMVPPLCYSFKDLRSIEDILYESPSSGVTKSAPLRRTKDTDGSMALATTASEEPPPGARGCPNSMVLKLSNNSLTSLRGLHEVAEKILNDPADLVWLDVSCNKLTSVDGILSKFPGLQVLYLHGNEIGRLSDVRKLSSLTNLQKLTLHGNPVNELPHYRDHVVGHVPTLRSLDFSAITRVDRDNIDTWMRGHMKRKADR</sequence>
<dbReference type="EMBL" id="CAJHUC010002862">
    <property type="protein sequence ID" value="CAD7704465.1"/>
    <property type="molecule type" value="Genomic_DNA"/>
</dbReference>
<proteinExistence type="predicted"/>
<dbReference type="PANTHER" id="PTHR46545">
    <property type="entry name" value="LEUCINE-RICH REPEAT-CONTAINING PROTEIN 51"/>
    <property type="match status" value="1"/>
</dbReference>
<comment type="subcellular location">
    <subcellularLocation>
        <location evidence="1">Cytoplasm</location>
        <location evidence="1">Cytoskeleton</location>
        <location evidence="1">Cilium axoneme</location>
    </subcellularLocation>
</comment>